<keyword evidence="1" id="KW-0732">Signal</keyword>
<sequence>MRLYFFVFSFLLLATQAVGQTAKYEYFITLNGNLYLPINNPEKGVYPILGYDKETDSKVLIGGMGVGLAAFKSVKNNLMLKGQANLSKHTYWDEPLYIVDDVGNPLNRLVAGSSDYAIGLTVSVNYFLTPKISVGTGLGTQILLVSLSRLPQVYDSKKLVAVNNYYKRFVPVLPIELSYKSNKKLFNVRYEHGLLDRLKGDLQNVQDDKFGLLVFEVGFRIR</sequence>
<dbReference type="AlphaFoldDB" id="A0A512ASI5"/>
<dbReference type="EMBL" id="BJYS01000001">
    <property type="protein sequence ID" value="GEO02666.1"/>
    <property type="molecule type" value="Genomic_DNA"/>
</dbReference>
<dbReference type="OrthoDB" id="951271at2"/>
<dbReference type="RefSeq" id="WP_146894691.1">
    <property type="nucleotide sequence ID" value="NZ_BJYS01000001.1"/>
</dbReference>
<feature type="chain" id="PRO_5022223471" description="Outer membrane protein beta-barrel domain-containing protein" evidence="1">
    <location>
        <begin position="20"/>
        <end position="222"/>
    </location>
</feature>
<proteinExistence type="predicted"/>
<evidence type="ECO:0000313" key="3">
    <source>
        <dbReference type="Proteomes" id="UP000321532"/>
    </source>
</evidence>
<organism evidence="2 3">
    <name type="scientific">Adhaeribacter aerolatus</name>
    <dbReference type="NCBI Taxonomy" id="670289"/>
    <lineage>
        <taxon>Bacteria</taxon>
        <taxon>Pseudomonadati</taxon>
        <taxon>Bacteroidota</taxon>
        <taxon>Cytophagia</taxon>
        <taxon>Cytophagales</taxon>
        <taxon>Hymenobacteraceae</taxon>
        <taxon>Adhaeribacter</taxon>
    </lineage>
</organism>
<feature type="signal peptide" evidence="1">
    <location>
        <begin position="1"/>
        <end position="19"/>
    </location>
</feature>
<name>A0A512ASI5_9BACT</name>
<evidence type="ECO:0000313" key="2">
    <source>
        <dbReference type="EMBL" id="GEO02666.1"/>
    </source>
</evidence>
<comment type="caution">
    <text evidence="2">The sequence shown here is derived from an EMBL/GenBank/DDBJ whole genome shotgun (WGS) entry which is preliminary data.</text>
</comment>
<reference evidence="2 3" key="1">
    <citation type="submission" date="2019-07" db="EMBL/GenBank/DDBJ databases">
        <title>Whole genome shotgun sequence of Adhaeribacter aerolatus NBRC 106133.</title>
        <authorList>
            <person name="Hosoyama A."/>
            <person name="Uohara A."/>
            <person name="Ohji S."/>
            <person name="Ichikawa N."/>
        </authorList>
    </citation>
    <scope>NUCLEOTIDE SEQUENCE [LARGE SCALE GENOMIC DNA]</scope>
    <source>
        <strain evidence="2 3">NBRC 106133</strain>
    </source>
</reference>
<protein>
    <recommendedName>
        <fullName evidence="4">Outer membrane protein beta-barrel domain-containing protein</fullName>
    </recommendedName>
</protein>
<accession>A0A512ASI5</accession>
<evidence type="ECO:0008006" key="4">
    <source>
        <dbReference type="Google" id="ProtNLM"/>
    </source>
</evidence>
<evidence type="ECO:0000256" key="1">
    <source>
        <dbReference type="SAM" id="SignalP"/>
    </source>
</evidence>
<gene>
    <name evidence="2" type="ORF">AAE02nite_03300</name>
</gene>
<dbReference type="Proteomes" id="UP000321532">
    <property type="component" value="Unassembled WGS sequence"/>
</dbReference>
<keyword evidence="3" id="KW-1185">Reference proteome</keyword>